<keyword evidence="2" id="KW-1185">Reference proteome</keyword>
<evidence type="ECO:0000313" key="2">
    <source>
        <dbReference type="Proteomes" id="UP000695022"/>
    </source>
</evidence>
<protein>
    <submittedName>
        <fullName evidence="3">Uncharacterized protein LOC106819731</fullName>
    </submittedName>
</protein>
<sequence length="113" mass="12330">MGVMLLALTISLLVASGFCRQPGRVGSDVVVSDPRVVTWLQKRAVSNSIGYNRKDDDENMKELCAMLCPANQGGNLCLCDSLIIGKRRRDTSHSARVRDIVMLVSGEHQKAAD</sequence>
<name>A0ABM1F5U4_PRICU</name>
<accession>A0ABM1F5U4</accession>
<dbReference type="GeneID" id="106819731"/>
<feature type="signal peptide" evidence="1">
    <location>
        <begin position="1"/>
        <end position="19"/>
    </location>
</feature>
<dbReference type="RefSeq" id="XP_014679815.1">
    <property type="nucleotide sequence ID" value="XM_014824329.1"/>
</dbReference>
<evidence type="ECO:0000256" key="1">
    <source>
        <dbReference type="SAM" id="SignalP"/>
    </source>
</evidence>
<evidence type="ECO:0000313" key="3">
    <source>
        <dbReference type="RefSeq" id="XP_014679815.1"/>
    </source>
</evidence>
<gene>
    <name evidence="3" type="primary">LOC106819731</name>
</gene>
<feature type="chain" id="PRO_5045826386" evidence="1">
    <location>
        <begin position="20"/>
        <end position="113"/>
    </location>
</feature>
<dbReference type="Proteomes" id="UP000695022">
    <property type="component" value="Unplaced"/>
</dbReference>
<keyword evidence="1" id="KW-0732">Signal</keyword>
<reference evidence="3" key="1">
    <citation type="submission" date="2025-08" db="UniProtKB">
        <authorList>
            <consortium name="RefSeq"/>
        </authorList>
    </citation>
    <scope>IDENTIFICATION</scope>
</reference>
<proteinExistence type="predicted"/>
<organism evidence="2 3">
    <name type="scientific">Priapulus caudatus</name>
    <name type="common">Priapulid worm</name>
    <dbReference type="NCBI Taxonomy" id="37621"/>
    <lineage>
        <taxon>Eukaryota</taxon>
        <taxon>Metazoa</taxon>
        <taxon>Ecdysozoa</taxon>
        <taxon>Scalidophora</taxon>
        <taxon>Priapulida</taxon>
        <taxon>Priapulimorpha</taxon>
        <taxon>Priapulimorphida</taxon>
        <taxon>Priapulidae</taxon>
        <taxon>Priapulus</taxon>
    </lineage>
</organism>